<feature type="compositionally biased region" description="Low complexity" evidence="1">
    <location>
        <begin position="69"/>
        <end position="82"/>
    </location>
</feature>
<name>A0A6A6CQD2_ZASCE</name>
<evidence type="ECO:0000256" key="1">
    <source>
        <dbReference type="SAM" id="MobiDB-lite"/>
    </source>
</evidence>
<dbReference type="RefSeq" id="XP_033668868.1">
    <property type="nucleotide sequence ID" value="XM_033812507.1"/>
</dbReference>
<gene>
    <name evidence="2" type="ORF">M409DRAFT_53916</name>
</gene>
<keyword evidence="3" id="KW-1185">Reference proteome</keyword>
<dbReference type="OrthoDB" id="3942453at2759"/>
<protein>
    <submittedName>
        <fullName evidence="2">Uncharacterized protein</fullName>
    </submittedName>
</protein>
<reference evidence="2" key="1">
    <citation type="journal article" date="2020" name="Stud. Mycol.">
        <title>101 Dothideomycetes genomes: a test case for predicting lifestyles and emergence of pathogens.</title>
        <authorList>
            <person name="Haridas S."/>
            <person name="Albert R."/>
            <person name="Binder M."/>
            <person name="Bloem J."/>
            <person name="Labutti K."/>
            <person name="Salamov A."/>
            <person name="Andreopoulos B."/>
            <person name="Baker S."/>
            <person name="Barry K."/>
            <person name="Bills G."/>
            <person name="Bluhm B."/>
            <person name="Cannon C."/>
            <person name="Castanera R."/>
            <person name="Culley D."/>
            <person name="Daum C."/>
            <person name="Ezra D."/>
            <person name="Gonzalez J."/>
            <person name="Henrissat B."/>
            <person name="Kuo A."/>
            <person name="Liang C."/>
            <person name="Lipzen A."/>
            <person name="Lutzoni F."/>
            <person name="Magnuson J."/>
            <person name="Mondo S."/>
            <person name="Nolan M."/>
            <person name="Ohm R."/>
            <person name="Pangilinan J."/>
            <person name="Park H.-J."/>
            <person name="Ramirez L."/>
            <person name="Alfaro M."/>
            <person name="Sun H."/>
            <person name="Tritt A."/>
            <person name="Yoshinaga Y."/>
            <person name="Zwiers L.-H."/>
            <person name="Turgeon B."/>
            <person name="Goodwin S."/>
            <person name="Spatafora J."/>
            <person name="Crous P."/>
            <person name="Grigoriev I."/>
        </authorList>
    </citation>
    <scope>NUCLEOTIDE SEQUENCE</scope>
    <source>
        <strain evidence="2">ATCC 36951</strain>
    </source>
</reference>
<feature type="region of interest" description="Disordered" evidence="1">
    <location>
        <begin position="69"/>
        <end position="88"/>
    </location>
</feature>
<evidence type="ECO:0000313" key="2">
    <source>
        <dbReference type="EMBL" id="KAF2167979.1"/>
    </source>
</evidence>
<dbReference type="Proteomes" id="UP000799537">
    <property type="component" value="Unassembled WGS sequence"/>
</dbReference>
<dbReference type="EMBL" id="ML993592">
    <property type="protein sequence ID" value="KAF2167979.1"/>
    <property type="molecule type" value="Genomic_DNA"/>
</dbReference>
<proteinExistence type="predicted"/>
<sequence length="206" mass="22591">MCIAGLHVTTAPCSHRWYELIRPCDPSSNLANCTEKLKLQGWENRLENCPFCDGAGNHHHSTHRLFGSTSSASSVSSSPTISEMGMTPVISNRRGSCGTINNAIGLPSMSPLSRQSSGCSIEVDRSQRAKDMNDRINIYLSSDPHEVLPSAKKNYPTYAAAIARIESSSQESSSTNTSLFLKRRGSFSRGWKRMSGRFNSSLFKIV</sequence>
<evidence type="ECO:0000313" key="3">
    <source>
        <dbReference type="Proteomes" id="UP000799537"/>
    </source>
</evidence>
<dbReference type="AlphaFoldDB" id="A0A6A6CQD2"/>
<dbReference type="GeneID" id="54565779"/>
<organism evidence="2 3">
    <name type="scientific">Zasmidium cellare ATCC 36951</name>
    <dbReference type="NCBI Taxonomy" id="1080233"/>
    <lineage>
        <taxon>Eukaryota</taxon>
        <taxon>Fungi</taxon>
        <taxon>Dikarya</taxon>
        <taxon>Ascomycota</taxon>
        <taxon>Pezizomycotina</taxon>
        <taxon>Dothideomycetes</taxon>
        <taxon>Dothideomycetidae</taxon>
        <taxon>Mycosphaerellales</taxon>
        <taxon>Mycosphaerellaceae</taxon>
        <taxon>Zasmidium</taxon>
    </lineage>
</organism>
<accession>A0A6A6CQD2</accession>